<accession>A0ABT2UJ85</accession>
<dbReference type="Proteomes" id="UP001652445">
    <property type="component" value="Unassembled WGS sequence"/>
</dbReference>
<feature type="domain" description="Rhodanese" evidence="1">
    <location>
        <begin position="4"/>
        <end position="44"/>
    </location>
</feature>
<evidence type="ECO:0000313" key="3">
    <source>
        <dbReference type="Proteomes" id="UP001652445"/>
    </source>
</evidence>
<protein>
    <submittedName>
        <fullName evidence="2">NAD(P)-dependent oxidoreductase</fullName>
    </submittedName>
</protein>
<dbReference type="PANTHER" id="PTHR43103">
    <property type="entry name" value="NUCLEOSIDE-DIPHOSPHATE-SUGAR EPIMERASE"/>
    <property type="match status" value="1"/>
</dbReference>
<gene>
    <name evidence="2" type="ORF">OB236_21435</name>
</gene>
<evidence type="ECO:0000259" key="1">
    <source>
        <dbReference type="PROSITE" id="PS50206"/>
    </source>
</evidence>
<keyword evidence="3" id="KW-1185">Reference proteome</keyword>
<dbReference type="PANTHER" id="PTHR43103:SF6">
    <property type="entry name" value="PUTATIVE-RELATED"/>
    <property type="match status" value="1"/>
</dbReference>
<organism evidence="2 3">
    <name type="scientific">Paenibacillus baimaensis</name>
    <dbReference type="NCBI Taxonomy" id="2982185"/>
    <lineage>
        <taxon>Bacteria</taxon>
        <taxon>Bacillati</taxon>
        <taxon>Bacillota</taxon>
        <taxon>Bacilli</taxon>
        <taxon>Bacillales</taxon>
        <taxon>Paenibacillaceae</taxon>
        <taxon>Paenibacillus</taxon>
    </lineage>
</organism>
<evidence type="ECO:0000313" key="2">
    <source>
        <dbReference type="EMBL" id="MCU6794677.1"/>
    </source>
</evidence>
<dbReference type="Pfam" id="PF01370">
    <property type="entry name" value="Epimerase"/>
    <property type="match status" value="1"/>
</dbReference>
<dbReference type="RefSeq" id="WP_262685785.1">
    <property type="nucleotide sequence ID" value="NZ_JAOQIO010000084.1"/>
</dbReference>
<dbReference type="InterPro" id="IPR001509">
    <property type="entry name" value="Epimerase_deHydtase"/>
</dbReference>
<dbReference type="Gene3D" id="3.40.50.720">
    <property type="entry name" value="NAD(P)-binding Rossmann-like Domain"/>
    <property type="match status" value="1"/>
</dbReference>
<sequence>MSKKTIIITGGSGKAGVWLVKHFIEQGYEVINLDWKLPDEPLCRTIITDLNDLGQVHNALAPFSGTNRSQVEGIVHFAAIPQAYTHTNDVCFRNNVMNTYNVLEAAANLGIQKVVLASSESSYGMVFASEYFAPQYLPVDEAHPQLPEDSYGLSKVVNEVTAEAFHRRTGMQVISFRLGNILIPESYATIQAKFADTEGRKRILWSYIDARDVASACRLAIEKDGLGVQALILAADDTSSDRGTQELVAAHLAQVTDIRVPLEGRISLLSNAKIKQVLGWEQQIYFMDQL</sequence>
<comment type="caution">
    <text evidence="2">The sequence shown here is derived from an EMBL/GenBank/DDBJ whole genome shotgun (WGS) entry which is preliminary data.</text>
</comment>
<reference evidence="2 3" key="1">
    <citation type="submission" date="2022-09" db="EMBL/GenBank/DDBJ databases">
        <authorList>
            <person name="Han X.L."/>
            <person name="Wang Q."/>
            <person name="Lu T."/>
        </authorList>
    </citation>
    <scope>NUCLEOTIDE SEQUENCE [LARGE SCALE GENOMIC DNA]</scope>
    <source>
        <strain evidence="2 3">WQ 127069</strain>
    </source>
</reference>
<dbReference type="PROSITE" id="PS50206">
    <property type="entry name" value="RHODANESE_3"/>
    <property type="match status" value="1"/>
</dbReference>
<dbReference type="EMBL" id="JAOQIO010000084">
    <property type="protein sequence ID" value="MCU6794677.1"/>
    <property type="molecule type" value="Genomic_DNA"/>
</dbReference>
<name>A0ABT2UJ85_9BACL</name>
<dbReference type="SUPFAM" id="SSF51735">
    <property type="entry name" value="NAD(P)-binding Rossmann-fold domains"/>
    <property type="match status" value="1"/>
</dbReference>
<dbReference type="InterPro" id="IPR036291">
    <property type="entry name" value="NAD(P)-bd_dom_sf"/>
</dbReference>
<dbReference type="CDD" id="cd08946">
    <property type="entry name" value="SDR_e"/>
    <property type="match status" value="1"/>
</dbReference>
<dbReference type="InterPro" id="IPR001763">
    <property type="entry name" value="Rhodanese-like_dom"/>
</dbReference>
<proteinExistence type="predicted"/>